<dbReference type="GO" id="GO:0036431">
    <property type="term" value="F:dCMP kinase activity"/>
    <property type="evidence" value="ECO:0007669"/>
    <property type="project" value="InterPro"/>
</dbReference>
<reference evidence="18" key="1">
    <citation type="journal article" date="2014" name="Sci. Data">
        <title>Genomes of diverse isolates of the marine cyanobacterium Prochlorococcus.</title>
        <authorList>
            <person name="Biller S."/>
            <person name="Berube P."/>
            <person name="Thompson J."/>
            <person name="Kelly L."/>
            <person name="Roggensack S."/>
            <person name="Awad L."/>
            <person name="Roache-Johnson K."/>
            <person name="Ding H."/>
            <person name="Giovannoni S.J."/>
            <person name="Moore L.R."/>
            <person name="Chisholm S.W."/>
        </authorList>
    </citation>
    <scope>NUCLEOTIDE SEQUENCE [LARGE SCALE GENOMIC DNA]</scope>
    <source>
        <strain evidence="18">GP2</strain>
    </source>
</reference>
<comment type="subcellular location">
    <subcellularLocation>
        <location evidence="15">Cytoplasm</location>
    </subcellularLocation>
</comment>
<dbReference type="NCBIfam" id="TIGR00017">
    <property type="entry name" value="cmk"/>
    <property type="match status" value="1"/>
</dbReference>
<dbReference type="GO" id="GO:0036430">
    <property type="term" value="F:CMP kinase activity"/>
    <property type="evidence" value="ECO:0007669"/>
    <property type="project" value="RHEA"/>
</dbReference>
<feature type="binding site" evidence="15">
    <location>
        <position position="61"/>
    </location>
    <ligand>
        <name>(R)-pantoate</name>
        <dbReference type="ChEBI" id="CHEBI:15980"/>
    </ligand>
</feature>
<dbReference type="HAMAP" id="MF_00238">
    <property type="entry name" value="Cytidyl_kinase_type1"/>
    <property type="match status" value="1"/>
</dbReference>
<feature type="binding site" evidence="15">
    <location>
        <position position="156"/>
    </location>
    <ligand>
        <name>(R)-pantoate</name>
        <dbReference type="ChEBI" id="CHEBI:15980"/>
    </ligand>
</feature>
<proteinExistence type="inferred from homology"/>
<dbReference type="HAMAP" id="MF_01349">
    <property type="entry name" value="PanCY"/>
    <property type="match status" value="1"/>
</dbReference>
<comment type="pathway">
    <text evidence="1 15">Cofactor biosynthesis; (R)-pantothenate biosynthesis; (R)-pantothenate from (R)-pantoate and beta-alanine: step 1/1.</text>
</comment>
<dbReference type="Gene3D" id="3.40.50.620">
    <property type="entry name" value="HUPs"/>
    <property type="match status" value="1"/>
</dbReference>
<dbReference type="RefSeq" id="WP_032525101.1">
    <property type="nucleotide sequence ID" value="NZ_CP138934.1"/>
</dbReference>
<dbReference type="Pfam" id="PF02224">
    <property type="entry name" value="Cytidylate_kin"/>
    <property type="match status" value="1"/>
</dbReference>
<protein>
    <recommendedName>
        <fullName evidence="15">Bifunctional pantoate ligase/cytidylate kinase</fullName>
    </recommendedName>
    <domain>
        <recommendedName>
            <fullName evidence="15">Pantothenate synthetase</fullName>
            <shortName evidence="15">PS</shortName>
            <ecNumber evidence="15">6.3.2.1</ecNumber>
        </recommendedName>
        <alternativeName>
            <fullName evidence="15">Pantoate--beta-alanine ligase</fullName>
        </alternativeName>
        <alternativeName>
            <fullName evidence="15">Pantoate-activating enzyme</fullName>
        </alternativeName>
    </domain>
    <domain>
        <recommendedName>
            <fullName evidence="15">Cytidylate kinase</fullName>
            <shortName evidence="15">CK</shortName>
            <ecNumber evidence="15">2.7.4.25</ecNumber>
        </recommendedName>
        <alternativeName>
            <fullName evidence="15">Cytidine monophosphate kinase</fullName>
            <shortName evidence="15">CMP kinase</shortName>
        </alternativeName>
    </domain>
</protein>
<dbReference type="PANTHER" id="PTHR21299">
    <property type="entry name" value="CYTIDYLATE KINASE/PANTOATE-BETA-ALANINE LIGASE"/>
    <property type="match status" value="1"/>
</dbReference>
<dbReference type="Gene3D" id="3.30.1300.10">
    <property type="entry name" value="Pantoate-beta-alanine ligase, C-terminal domain"/>
    <property type="match status" value="1"/>
</dbReference>
<dbReference type="GO" id="GO:0006220">
    <property type="term" value="P:pyrimidine nucleotide metabolic process"/>
    <property type="evidence" value="ECO:0007669"/>
    <property type="project" value="UniProtKB-UniRule"/>
</dbReference>
<evidence type="ECO:0000256" key="5">
    <source>
        <dbReference type="ARBA" id="ARBA00022598"/>
    </source>
</evidence>
<feature type="domain" description="Cytidylate kinase" evidence="16">
    <location>
        <begin position="285"/>
        <end position="500"/>
    </location>
</feature>
<dbReference type="PANTHER" id="PTHR21299:SF1">
    <property type="entry name" value="PANTOATE--BETA-ALANINE LIGASE"/>
    <property type="match status" value="1"/>
</dbReference>
<dbReference type="InterPro" id="IPR011994">
    <property type="entry name" value="Cytidylate_kinase_dom"/>
</dbReference>
<comment type="caution">
    <text evidence="17">The sequence shown here is derived from an EMBL/GenBank/DDBJ whole genome shotgun (WGS) entry which is preliminary data.</text>
</comment>
<dbReference type="SUPFAM" id="SSF52374">
    <property type="entry name" value="Nucleotidylyl transferase"/>
    <property type="match status" value="1"/>
</dbReference>
<evidence type="ECO:0000256" key="14">
    <source>
        <dbReference type="ARBA" id="ARBA00048478"/>
    </source>
</evidence>
<dbReference type="EMBL" id="JNAH01000008">
    <property type="protein sequence ID" value="KGF85652.1"/>
    <property type="molecule type" value="Genomic_DNA"/>
</dbReference>
<feature type="binding site" evidence="15">
    <location>
        <position position="61"/>
    </location>
    <ligand>
        <name>beta-alanine</name>
        <dbReference type="ChEBI" id="CHEBI:57966"/>
    </ligand>
</feature>
<dbReference type="NCBIfam" id="NF010004">
    <property type="entry name" value="PRK13477.1"/>
    <property type="match status" value="1"/>
</dbReference>
<keyword evidence="10 15" id="KW-0067">ATP-binding</keyword>
<dbReference type="GO" id="GO:0015940">
    <property type="term" value="P:pantothenate biosynthetic process"/>
    <property type="evidence" value="ECO:0007669"/>
    <property type="project" value="UniProtKB-UniRule"/>
</dbReference>
<comment type="caution">
    <text evidence="15">Lacks conserved residue(s) required for the propagation of feature annotation.</text>
</comment>
<evidence type="ECO:0000256" key="12">
    <source>
        <dbReference type="ARBA" id="ARBA00047615"/>
    </source>
</evidence>
<evidence type="ECO:0000256" key="4">
    <source>
        <dbReference type="ARBA" id="ARBA00022490"/>
    </source>
</evidence>
<evidence type="ECO:0000256" key="15">
    <source>
        <dbReference type="HAMAP-Rule" id="MF_01349"/>
    </source>
</evidence>
<keyword evidence="9 15" id="KW-0418">Kinase</keyword>
<keyword evidence="6 15" id="KW-0566">Pantothenate biosynthesis</keyword>
<organism evidence="17 18">
    <name type="scientific">Prochlorococcus marinus str. GP2</name>
    <dbReference type="NCBI Taxonomy" id="59925"/>
    <lineage>
        <taxon>Bacteria</taxon>
        <taxon>Bacillati</taxon>
        <taxon>Cyanobacteriota</taxon>
        <taxon>Cyanophyceae</taxon>
        <taxon>Synechococcales</taxon>
        <taxon>Prochlorococcaceae</taxon>
        <taxon>Prochlorococcus</taxon>
    </lineage>
</organism>
<evidence type="ECO:0000313" key="17">
    <source>
        <dbReference type="EMBL" id="KGF85652.1"/>
    </source>
</evidence>
<dbReference type="GO" id="GO:0005829">
    <property type="term" value="C:cytosol"/>
    <property type="evidence" value="ECO:0007669"/>
    <property type="project" value="TreeGrafter"/>
</dbReference>
<keyword evidence="5 15" id="KW-0436">Ligase</keyword>
<keyword evidence="7 15" id="KW-0808">Transferase</keyword>
<comment type="similarity">
    <text evidence="3">Belongs to the cytidylate kinase family. Type 1 subfamily.</text>
</comment>
<dbReference type="Pfam" id="PF02569">
    <property type="entry name" value="Pantoate_ligase"/>
    <property type="match status" value="1"/>
</dbReference>
<evidence type="ECO:0000256" key="2">
    <source>
        <dbReference type="ARBA" id="ARBA00009256"/>
    </source>
</evidence>
<keyword evidence="4 15" id="KW-0963">Cytoplasm</keyword>
<dbReference type="HAMAP" id="MF_00158">
    <property type="entry name" value="PanC"/>
    <property type="match status" value="1"/>
</dbReference>
<feature type="region of interest" description="Pantoate--beta-alanine ligase" evidence="15">
    <location>
        <begin position="1"/>
        <end position="276"/>
    </location>
</feature>
<evidence type="ECO:0000259" key="16">
    <source>
        <dbReference type="Pfam" id="PF02224"/>
    </source>
</evidence>
<dbReference type="eggNOG" id="COG0414">
    <property type="taxonomic scope" value="Bacteria"/>
</dbReference>
<evidence type="ECO:0000256" key="13">
    <source>
        <dbReference type="ARBA" id="ARBA00048258"/>
    </source>
</evidence>
<comment type="catalytic activity">
    <reaction evidence="13 15">
        <text>(R)-pantoate + beta-alanine + ATP = (R)-pantothenate + AMP + diphosphate + H(+)</text>
        <dbReference type="Rhea" id="RHEA:10912"/>
        <dbReference type="ChEBI" id="CHEBI:15378"/>
        <dbReference type="ChEBI" id="CHEBI:15980"/>
        <dbReference type="ChEBI" id="CHEBI:29032"/>
        <dbReference type="ChEBI" id="CHEBI:30616"/>
        <dbReference type="ChEBI" id="CHEBI:33019"/>
        <dbReference type="ChEBI" id="CHEBI:57966"/>
        <dbReference type="ChEBI" id="CHEBI:456215"/>
        <dbReference type="EC" id="6.3.2.1"/>
    </reaction>
</comment>
<feature type="binding site" evidence="15">
    <location>
        <begin position="187"/>
        <end position="190"/>
    </location>
    <ligand>
        <name>ATP</name>
        <dbReference type="ChEBI" id="CHEBI:30616"/>
    </ligand>
</feature>
<dbReference type="Proteomes" id="UP000030598">
    <property type="component" value="Unassembled WGS sequence"/>
</dbReference>
<evidence type="ECO:0000256" key="10">
    <source>
        <dbReference type="ARBA" id="ARBA00022840"/>
    </source>
</evidence>
<dbReference type="GO" id="GO:0015949">
    <property type="term" value="P:nucleobase-containing small molecule interconversion"/>
    <property type="evidence" value="ECO:0007669"/>
    <property type="project" value="TreeGrafter"/>
</dbReference>
<dbReference type="Gene3D" id="3.40.50.300">
    <property type="entry name" value="P-loop containing nucleotide triphosphate hydrolases"/>
    <property type="match status" value="1"/>
</dbReference>
<evidence type="ECO:0000256" key="9">
    <source>
        <dbReference type="ARBA" id="ARBA00022777"/>
    </source>
</evidence>
<dbReference type="eggNOG" id="COG0283">
    <property type="taxonomic scope" value="Bacteria"/>
</dbReference>
<evidence type="ECO:0000256" key="6">
    <source>
        <dbReference type="ARBA" id="ARBA00022655"/>
    </source>
</evidence>
<dbReference type="InterPro" id="IPR027417">
    <property type="entry name" value="P-loop_NTPase"/>
</dbReference>
<dbReference type="NCBIfam" id="TIGR00018">
    <property type="entry name" value="panC"/>
    <property type="match status" value="1"/>
</dbReference>
<comment type="function">
    <text evidence="15">Catalyzes the transfer of a phosphate group from ATP to either CMP or dCMP to form CDP or dCDP and ADP, respectively.</text>
</comment>
<dbReference type="InterPro" id="IPR024894">
    <property type="entry name" value="Pantoate_ligase/cytidylate_kin"/>
</dbReference>
<feature type="region of interest" description="Cytidylate kinase" evidence="15">
    <location>
        <begin position="277"/>
        <end position="510"/>
    </location>
</feature>
<keyword evidence="8 15" id="KW-0547">Nucleotide-binding</keyword>
<dbReference type="STRING" id="59925.EU91_1755"/>
<evidence type="ECO:0000256" key="3">
    <source>
        <dbReference type="ARBA" id="ARBA00009427"/>
    </source>
</evidence>
<dbReference type="OrthoDB" id="9773087at2"/>
<feature type="binding site" evidence="15">
    <location>
        <begin position="29"/>
        <end position="36"/>
    </location>
    <ligand>
        <name>ATP</name>
        <dbReference type="ChEBI" id="CHEBI:30616"/>
    </ligand>
</feature>
<comment type="catalytic activity">
    <reaction evidence="14 15">
        <text>CMP + ATP = CDP + ADP</text>
        <dbReference type="Rhea" id="RHEA:11600"/>
        <dbReference type="ChEBI" id="CHEBI:30616"/>
        <dbReference type="ChEBI" id="CHEBI:58069"/>
        <dbReference type="ChEBI" id="CHEBI:60377"/>
        <dbReference type="ChEBI" id="CHEBI:456216"/>
        <dbReference type="EC" id="2.7.4.25"/>
    </reaction>
</comment>
<dbReference type="GO" id="GO:0005524">
    <property type="term" value="F:ATP binding"/>
    <property type="evidence" value="ECO:0007669"/>
    <property type="project" value="UniProtKB-UniRule"/>
</dbReference>
<dbReference type="EC" id="2.7.4.25" evidence="15"/>
<evidence type="ECO:0000256" key="7">
    <source>
        <dbReference type="ARBA" id="ARBA00022679"/>
    </source>
</evidence>
<comment type="function">
    <text evidence="15">Catalyzes the condensation of pantoate with beta-alanine in an ATP-dependent reaction via a pantoyl-adenylate intermediate.</text>
</comment>
<dbReference type="EC" id="6.3.2.1" evidence="15"/>
<name>A0A0A1Z7S7_PROMR</name>
<accession>A0A0A1Z7S7</accession>
<keyword evidence="11 15" id="KW-0511">Multifunctional enzyme</keyword>
<evidence type="ECO:0000256" key="8">
    <source>
        <dbReference type="ARBA" id="ARBA00022741"/>
    </source>
</evidence>
<gene>
    <name evidence="15" type="primary">panC/cmk</name>
    <name evidence="17" type="ORF">EU91_1755</name>
</gene>
<dbReference type="InterPro" id="IPR003136">
    <property type="entry name" value="Cytidylate_kin"/>
</dbReference>
<evidence type="ECO:0000256" key="1">
    <source>
        <dbReference type="ARBA" id="ARBA00004990"/>
    </source>
</evidence>
<feature type="active site" description="Proton donor" evidence="15">
    <location>
        <position position="36"/>
    </location>
</feature>
<dbReference type="InterPro" id="IPR003721">
    <property type="entry name" value="Pantoate_ligase"/>
</dbReference>
<evidence type="ECO:0000313" key="18">
    <source>
        <dbReference type="Proteomes" id="UP000030598"/>
    </source>
</evidence>
<dbReference type="UniPathway" id="UPA00028">
    <property type="reaction ID" value="UER00005"/>
</dbReference>
<comment type="similarity">
    <text evidence="2">Belongs to the pantothenate synthetase family.</text>
</comment>
<sequence>MKKVIIRKTEELENWRKNINSEINFIPTMGNLHNGHVQLISTAKNDNSNVNLVSIFINPLQFDNKLDLENYPKTIENDIKISFSNGADAIFIPSNEDIYPPNNKNIKFLKAPTELSYALCGLNRIGHFDGVCTVVYRLLNLIKPKNLYLGEKDWQQLLILKNLVIREKLNVAIKSIPTQRDFDGIPLSSRNVHLSKNERKLISFFSSELLEAKKNFQQEKKINLNGIIQKLSAKKISIEYLEHLHPHTLQKAKFEDNISLLAGAIRCGETRLIDHVFLMKRRPIIAIDGPAGSGKSTVTKLIAKKLKLLYLDTGAMYRALSWLMIRKGIDYKKEKKLQNILQDISIVFKSNTNSHQDVYVNNYCVTEEIRTQKISSIVSKISSIKEVRKFLVEEQRKIGESGGLVAEGRDIGTTVFPHAELKIFLTASIDERAKRRKSDKNSKDSQEIDLHTLKELIKKRDFEDSNREISPLIKANDAIEIITDGYSITEVVDKIIDLYNDKIPKETEIK</sequence>
<dbReference type="InterPro" id="IPR042176">
    <property type="entry name" value="Pantoate_ligase_C"/>
</dbReference>
<dbReference type="AlphaFoldDB" id="A0A0A1Z7S7"/>
<dbReference type="GO" id="GO:0004592">
    <property type="term" value="F:pantoate-beta-alanine ligase activity"/>
    <property type="evidence" value="ECO:0007669"/>
    <property type="project" value="UniProtKB-UniRule"/>
</dbReference>
<comment type="catalytic activity">
    <reaction evidence="12 15">
        <text>dCMP + ATP = dCDP + ADP</text>
        <dbReference type="Rhea" id="RHEA:25094"/>
        <dbReference type="ChEBI" id="CHEBI:30616"/>
        <dbReference type="ChEBI" id="CHEBI:57566"/>
        <dbReference type="ChEBI" id="CHEBI:58593"/>
        <dbReference type="ChEBI" id="CHEBI:456216"/>
        <dbReference type="EC" id="2.7.4.25"/>
    </reaction>
</comment>
<dbReference type="SUPFAM" id="SSF52540">
    <property type="entry name" value="P-loop containing nucleoside triphosphate hydrolases"/>
    <property type="match status" value="1"/>
</dbReference>
<evidence type="ECO:0000256" key="11">
    <source>
        <dbReference type="ARBA" id="ARBA00023268"/>
    </source>
</evidence>
<dbReference type="CDD" id="cd02020">
    <property type="entry name" value="CMPK"/>
    <property type="match status" value="1"/>
</dbReference>
<comment type="similarity">
    <text evidence="15">In the C-terminal section; belongs to the cytidylate kinase family. Type 1 subfamily.</text>
</comment>
<feature type="binding site" evidence="15">
    <location>
        <begin position="150"/>
        <end position="153"/>
    </location>
    <ligand>
        <name>ATP</name>
        <dbReference type="ChEBI" id="CHEBI:30616"/>
    </ligand>
</feature>
<comment type="similarity">
    <text evidence="15">In the N-terminal section; belongs to the pantothenate synthetase family.</text>
</comment>
<dbReference type="InterPro" id="IPR014729">
    <property type="entry name" value="Rossmann-like_a/b/a_fold"/>
</dbReference>